<dbReference type="EMBL" id="JACIEH010000001">
    <property type="protein sequence ID" value="MBB4097145.1"/>
    <property type="molecule type" value="Genomic_DNA"/>
</dbReference>
<keyword evidence="14" id="KW-0333">Golgi apparatus</keyword>
<comment type="subcellular location">
    <subcellularLocation>
        <location evidence="1">Endoplasmic reticulum</location>
    </subcellularLocation>
    <subcellularLocation>
        <location evidence="3">Golgi apparatus</location>
    </subcellularLocation>
    <subcellularLocation>
        <location evidence="2">Lysosome</location>
    </subcellularLocation>
    <subcellularLocation>
        <location evidence="4">Secreted</location>
    </subcellularLocation>
</comment>
<dbReference type="RefSeq" id="WP_183994570.1">
    <property type="nucleotide sequence ID" value="NZ_JACIEH010000001.1"/>
</dbReference>
<accession>A0A7W6JRG1</accession>
<dbReference type="AlphaFoldDB" id="A0A7W6JRG1"/>
<dbReference type="GO" id="GO:0046872">
    <property type="term" value="F:metal ion binding"/>
    <property type="evidence" value="ECO:0007669"/>
    <property type="project" value="UniProtKB-KW"/>
</dbReference>
<dbReference type="InterPro" id="IPR039866">
    <property type="entry name" value="CPQ"/>
</dbReference>
<evidence type="ECO:0000256" key="7">
    <source>
        <dbReference type="ARBA" id="ARBA00022645"/>
    </source>
</evidence>
<evidence type="ECO:0000256" key="16">
    <source>
        <dbReference type="ARBA" id="ARBA00023145"/>
    </source>
</evidence>
<dbReference type="PANTHER" id="PTHR12053:SF3">
    <property type="entry name" value="CARBOXYPEPTIDASE Q"/>
    <property type="match status" value="1"/>
</dbReference>
<dbReference type="SUPFAM" id="SSF53187">
    <property type="entry name" value="Zn-dependent exopeptidases"/>
    <property type="match status" value="1"/>
</dbReference>
<evidence type="ECO:0000256" key="11">
    <source>
        <dbReference type="ARBA" id="ARBA00022801"/>
    </source>
</evidence>
<dbReference type="InterPro" id="IPR007484">
    <property type="entry name" value="Peptidase_M28"/>
</dbReference>
<keyword evidence="12" id="KW-0256">Endoplasmic reticulum</keyword>
<keyword evidence="9" id="KW-0479">Metal-binding</keyword>
<evidence type="ECO:0000256" key="20">
    <source>
        <dbReference type="ARBA" id="ARBA00033328"/>
    </source>
</evidence>
<evidence type="ECO:0000256" key="4">
    <source>
        <dbReference type="ARBA" id="ARBA00004613"/>
    </source>
</evidence>
<keyword evidence="17" id="KW-0325">Glycoprotein</keyword>
<evidence type="ECO:0000256" key="8">
    <source>
        <dbReference type="ARBA" id="ARBA00022670"/>
    </source>
</evidence>
<evidence type="ECO:0000259" key="22">
    <source>
        <dbReference type="Pfam" id="PF04389"/>
    </source>
</evidence>
<keyword evidence="10 21" id="KW-0732">Signal</keyword>
<keyword evidence="16" id="KW-0865">Zymogen</keyword>
<feature type="signal peptide" evidence="21">
    <location>
        <begin position="1"/>
        <end position="19"/>
    </location>
</feature>
<feature type="domain" description="Peptidase M28" evidence="22">
    <location>
        <begin position="283"/>
        <end position="501"/>
    </location>
</feature>
<gene>
    <name evidence="23" type="ORF">GGR46_000678</name>
</gene>
<comment type="subunit">
    <text evidence="19">Homodimer. The monomeric form is inactive while the homodimer is active.</text>
</comment>
<proteinExistence type="predicted"/>
<keyword evidence="11" id="KW-0378">Hydrolase</keyword>
<dbReference type="GO" id="GO:0005764">
    <property type="term" value="C:lysosome"/>
    <property type="evidence" value="ECO:0007669"/>
    <property type="project" value="UniProtKB-SubCell"/>
</dbReference>
<feature type="chain" id="PRO_5031317782" description="Carboxypeptidase Q" evidence="21">
    <location>
        <begin position="20"/>
        <end position="534"/>
    </location>
</feature>
<dbReference type="GO" id="GO:0070573">
    <property type="term" value="F:metallodipeptidase activity"/>
    <property type="evidence" value="ECO:0007669"/>
    <property type="project" value="InterPro"/>
</dbReference>
<keyword evidence="15" id="KW-0482">Metalloprotease</keyword>
<keyword evidence="8" id="KW-0645">Protease</keyword>
<organism evidence="23 24">
    <name type="scientific">Sphingomonas kyeonggiensis</name>
    <dbReference type="NCBI Taxonomy" id="1268553"/>
    <lineage>
        <taxon>Bacteria</taxon>
        <taxon>Pseudomonadati</taxon>
        <taxon>Pseudomonadota</taxon>
        <taxon>Alphaproteobacteria</taxon>
        <taxon>Sphingomonadales</taxon>
        <taxon>Sphingomonadaceae</taxon>
        <taxon>Sphingomonas</taxon>
    </lineage>
</organism>
<dbReference type="Gene3D" id="3.40.630.10">
    <property type="entry name" value="Zn peptidases"/>
    <property type="match status" value="2"/>
</dbReference>
<evidence type="ECO:0000256" key="14">
    <source>
        <dbReference type="ARBA" id="ARBA00023034"/>
    </source>
</evidence>
<reference evidence="23 24" key="1">
    <citation type="submission" date="2020-08" db="EMBL/GenBank/DDBJ databases">
        <title>Genomic Encyclopedia of Type Strains, Phase IV (KMG-IV): sequencing the most valuable type-strain genomes for metagenomic binning, comparative biology and taxonomic classification.</title>
        <authorList>
            <person name="Goeker M."/>
        </authorList>
    </citation>
    <scope>NUCLEOTIDE SEQUENCE [LARGE SCALE GENOMIC DNA]</scope>
    <source>
        <strain evidence="23 24">DSM 101806</strain>
    </source>
</reference>
<dbReference type="Proteomes" id="UP000557392">
    <property type="component" value="Unassembled WGS sequence"/>
</dbReference>
<evidence type="ECO:0000256" key="19">
    <source>
        <dbReference type="ARBA" id="ARBA00025833"/>
    </source>
</evidence>
<dbReference type="PANTHER" id="PTHR12053">
    <property type="entry name" value="PROTEASE FAMILY M28 PLASMA GLUTAMATE CARBOXYPEPTIDASE-RELATED"/>
    <property type="match status" value="1"/>
</dbReference>
<dbReference type="Gene3D" id="3.50.30.30">
    <property type="match status" value="1"/>
</dbReference>
<sequence length="534" mass="58304">MRTFLLATATLLIAAPATAQSIDPATVAVLVDQGTNHSEVMPTAEYLADVIGPRMTNSPSMREAEKWTQEKFRGWGLTDVHKEGFDFGRGWWIEKSSVRMVAPRPVQLTAIPIAWTPATNGPVTAPVIVAPLRSPGDFAQWKGKLAGKIVLTSAPGTGSEPKEAPFQRLSDEDLAKLDLYEEPTWDPTKLDQSLSRAKFEGQLARFLADEGAVAYVTRSRSDGKLIHGEGYLHHVGETPKVPGIEIAAEDYRRLVRLAWTGKAPTLEIDSNVHFDDSDTKAYNILADIKGRDPKAGYVMAGAHLDSWVAGDGAADNGAGSAVVMEAARIIAASGIKPKRTIRFALWAGEEQSLYGSIAYIEQHLAKRPAWDHVPSADEFYYSWATRFPITPLPGHKDLAAYFNLDNGSGKIRGIYAENNMAAVPIFKEWLEPFASMGASTVAIQKTEGTDHQFMQAVGIPAFQFIQDPLDYETRVHHTQLDTFDHLKAADMRQAAIILAAFLLDAANADKPLPRLPIPTQPAVTDPFSGPAKEQ</sequence>
<evidence type="ECO:0000256" key="21">
    <source>
        <dbReference type="SAM" id="SignalP"/>
    </source>
</evidence>
<keyword evidence="13" id="KW-0862">Zinc</keyword>
<evidence type="ECO:0000256" key="18">
    <source>
        <dbReference type="ARBA" id="ARBA00023228"/>
    </source>
</evidence>
<dbReference type="GO" id="GO:0005576">
    <property type="term" value="C:extracellular region"/>
    <property type="evidence" value="ECO:0007669"/>
    <property type="project" value="UniProtKB-SubCell"/>
</dbReference>
<evidence type="ECO:0000313" key="23">
    <source>
        <dbReference type="EMBL" id="MBB4097145.1"/>
    </source>
</evidence>
<evidence type="ECO:0000256" key="1">
    <source>
        <dbReference type="ARBA" id="ARBA00004240"/>
    </source>
</evidence>
<evidence type="ECO:0000313" key="24">
    <source>
        <dbReference type="Proteomes" id="UP000557392"/>
    </source>
</evidence>
<protein>
    <recommendedName>
        <fullName evidence="5">Carboxypeptidase Q</fullName>
    </recommendedName>
    <alternativeName>
        <fullName evidence="20">Plasma glutamate carboxypeptidase</fullName>
    </alternativeName>
</protein>
<keyword evidence="6" id="KW-0964">Secreted</keyword>
<evidence type="ECO:0000256" key="6">
    <source>
        <dbReference type="ARBA" id="ARBA00022525"/>
    </source>
</evidence>
<evidence type="ECO:0000256" key="13">
    <source>
        <dbReference type="ARBA" id="ARBA00022833"/>
    </source>
</evidence>
<keyword evidence="24" id="KW-1185">Reference proteome</keyword>
<evidence type="ECO:0000256" key="3">
    <source>
        <dbReference type="ARBA" id="ARBA00004555"/>
    </source>
</evidence>
<evidence type="ECO:0000256" key="5">
    <source>
        <dbReference type="ARBA" id="ARBA00014116"/>
    </source>
</evidence>
<dbReference type="GO" id="GO:0004180">
    <property type="term" value="F:carboxypeptidase activity"/>
    <property type="evidence" value="ECO:0007669"/>
    <property type="project" value="UniProtKB-KW"/>
</dbReference>
<evidence type="ECO:0000256" key="2">
    <source>
        <dbReference type="ARBA" id="ARBA00004371"/>
    </source>
</evidence>
<evidence type="ECO:0000256" key="9">
    <source>
        <dbReference type="ARBA" id="ARBA00022723"/>
    </source>
</evidence>
<comment type="caution">
    <text evidence="23">The sequence shown here is derived from an EMBL/GenBank/DDBJ whole genome shotgun (WGS) entry which is preliminary data.</text>
</comment>
<keyword evidence="18" id="KW-0458">Lysosome</keyword>
<evidence type="ECO:0000256" key="17">
    <source>
        <dbReference type="ARBA" id="ARBA00023180"/>
    </source>
</evidence>
<dbReference type="GO" id="GO:0006508">
    <property type="term" value="P:proteolysis"/>
    <property type="evidence" value="ECO:0007669"/>
    <property type="project" value="UniProtKB-KW"/>
</dbReference>
<name>A0A7W6JRG1_9SPHN</name>
<evidence type="ECO:0000256" key="12">
    <source>
        <dbReference type="ARBA" id="ARBA00022824"/>
    </source>
</evidence>
<evidence type="ECO:0000256" key="10">
    <source>
        <dbReference type="ARBA" id="ARBA00022729"/>
    </source>
</evidence>
<evidence type="ECO:0000256" key="15">
    <source>
        <dbReference type="ARBA" id="ARBA00023049"/>
    </source>
</evidence>
<keyword evidence="7" id="KW-0121">Carboxypeptidase</keyword>
<dbReference type="Pfam" id="PF04389">
    <property type="entry name" value="Peptidase_M28"/>
    <property type="match status" value="1"/>
</dbReference>